<dbReference type="InterPro" id="IPR014569">
    <property type="entry name" value="Ubq_cyt-c_CBP3-rel"/>
</dbReference>
<sequence>MFQRLFGRQRRANRTITDALYGEIVAAARQPAFYSDWNVPDTPLGRFEMLSVHVFLFLHRMRNETGAAREVAQVLTDEFFADVELSLRELGIGDLGVPKRMKKLAKMFYGRTMAYAEALDRGDRPALAAALARNIRPDSGEWPEADALAGYVMEADRHLAGQGIEGILGGTIRYPQQTPEQEGGHPS</sequence>
<comment type="similarity">
    <text evidence="1">Belongs to the CBP3 family.</text>
</comment>
<evidence type="ECO:0000259" key="3">
    <source>
        <dbReference type="Pfam" id="PF03981"/>
    </source>
</evidence>
<reference evidence="4 5" key="1">
    <citation type="submission" date="2016-10" db="EMBL/GenBank/DDBJ databases">
        <authorList>
            <person name="Varghese N."/>
            <person name="Submissions S."/>
        </authorList>
    </citation>
    <scope>NUCLEOTIDE SEQUENCE [LARGE SCALE GENOMIC DNA]</scope>
    <source>
        <strain evidence="4 5">DSM 21822</strain>
    </source>
</reference>
<evidence type="ECO:0000256" key="2">
    <source>
        <dbReference type="ARBA" id="ARBA00006436"/>
    </source>
</evidence>
<keyword evidence="5" id="KW-1185">Reference proteome</keyword>
<dbReference type="PANTHER" id="PTHR12184:SF1">
    <property type="entry name" value="UBIQUINOL-CYTOCHROME-C REDUCTASE COMPLEX ASSEMBLY FACTOR 1"/>
    <property type="match status" value="1"/>
</dbReference>
<dbReference type="AlphaFoldDB" id="A0A1I3YLU0"/>
<evidence type="ECO:0000313" key="4">
    <source>
        <dbReference type="EMBL" id="SFK32838.1"/>
    </source>
</evidence>
<dbReference type="PANTHER" id="PTHR12184">
    <property type="entry name" value="UBIQUINOL-CYTOCHROME C REDUCTASE COMPLEX ASSEMBLY FACTOR 1 FAMILY MEMBER"/>
    <property type="match status" value="1"/>
</dbReference>
<gene>
    <name evidence="4" type="ORF">SAMN04488498_10529</name>
</gene>
<accession>A0A1I3YLU0</accession>
<proteinExistence type="inferred from homology"/>
<evidence type="ECO:0000313" key="5">
    <source>
        <dbReference type="Proteomes" id="UP000323300"/>
    </source>
</evidence>
<feature type="domain" description="Ubiquinol-cytochrome c chaperone" evidence="3">
    <location>
        <begin position="36"/>
        <end position="171"/>
    </location>
</feature>
<evidence type="ECO:0000256" key="1">
    <source>
        <dbReference type="ARBA" id="ARBA00006407"/>
    </source>
</evidence>
<dbReference type="Proteomes" id="UP000323300">
    <property type="component" value="Unassembled WGS sequence"/>
</dbReference>
<dbReference type="InterPro" id="IPR007129">
    <property type="entry name" value="Ubiqinol_cyt_c_chaperone_CPB3"/>
</dbReference>
<comment type="similarity">
    <text evidence="2">Belongs to the UPF0174 family.</text>
</comment>
<dbReference type="OrthoDB" id="7158889at2"/>
<dbReference type="RefSeq" id="WP_149760068.1">
    <property type="nucleotide sequence ID" value="NZ_BSPE01000056.1"/>
</dbReference>
<dbReference type="InterPro" id="IPR021150">
    <property type="entry name" value="Ubiq_cyt_c_chap"/>
</dbReference>
<dbReference type="EMBL" id="FOSL01000005">
    <property type="protein sequence ID" value="SFK32838.1"/>
    <property type="molecule type" value="Genomic_DNA"/>
</dbReference>
<dbReference type="PIRSF" id="PIRSF032079">
    <property type="entry name" value="UCP032079"/>
    <property type="match status" value="1"/>
</dbReference>
<dbReference type="Pfam" id="PF03981">
    <property type="entry name" value="Ubiq_cyt_C_chap"/>
    <property type="match status" value="1"/>
</dbReference>
<organism evidence="4 5">
    <name type="scientific">Neomesorhizobium albiziae</name>
    <dbReference type="NCBI Taxonomy" id="335020"/>
    <lineage>
        <taxon>Bacteria</taxon>
        <taxon>Pseudomonadati</taxon>
        <taxon>Pseudomonadota</taxon>
        <taxon>Alphaproteobacteria</taxon>
        <taxon>Hyphomicrobiales</taxon>
        <taxon>Phyllobacteriaceae</taxon>
        <taxon>Neomesorhizobium</taxon>
    </lineage>
</organism>
<name>A0A1I3YLU0_9HYPH</name>
<protein>
    <submittedName>
        <fullName evidence="4">Cytochrome b pre-mRNA-processing protein 3</fullName>
    </submittedName>
</protein>